<organism evidence="2 3">
    <name type="scientific">Actinomyces ruminicola</name>
    <dbReference type="NCBI Taxonomy" id="332524"/>
    <lineage>
        <taxon>Bacteria</taxon>
        <taxon>Bacillati</taxon>
        <taxon>Actinomycetota</taxon>
        <taxon>Actinomycetes</taxon>
        <taxon>Actinomycetales</taxon>
        <taxon>Actinomycetaceae</taxon>
        <taxon>Actinomyces</taxon>
    </lineage>
</organism>
<sequence length="67" mass="6791">MRPEIAAVVANMIGVLLGVLALTLLEGAIELLAEGGADAAVVPLLIPAAGLIALTSVILLLVAHRLW</sequence>
<proteinExistence type="predicted"/>
<gene>
    <name evidence="2" type="ORF">SAMN04487766_12013</name>
</gene>
<keyword evidence="1" id="KW-0812">Transmembrane</keyword>
<dbReference type="Proteomes" id="UP000199671">
    <property type="component" value="Unassembled WGS sequence"/>
</dbReference>
<dbReference type="AlphaFoldDB" id="A0A1G9ZXI7"/>
<evidence type="ECO:0000256" key="1">
    <source>
        <dbReference type="SAM" id="Phobius"/>
    </source>
</evidence>
<feature type="transmembrane region" description="Helical" evidence="1">
    <location>
        <begin position="7"/>
        <end position="29"/>
    </location>
</feature>
<evidence type="ECO:0000313" key="3">
    <source>
        <dbReference type="Proteomes" id="UP000199671"/>
    </source>
</evidence>
<name>A0A1G9ZXI7_9ACTO</name>
<accession>A0A1G9ZXI7</accession>
<dbReference type="EMBL" id="FNHU01000020">
    <property type="protein sequence ID" value="SDN25236.1"/>
    <property type="molecule type" value="Genomic_DNA"/>
</dbReference>
<feature type="transmembrane region" description="Helical" evidence="1">
    <location>
        <begin position="41"/>
        <end position="63"/>
    </location>
</feature>
<reference evidence="2 3" key="1">
    <citation type="submission" date="2016-10" db="EMBL/GenBank/DDBJ databases">
        <authorList>
            <person name="de Groot N.N."/>
        </authorList>
    </citation>
    <scope>NUCLEOTIDE SEQUENCE [LARGE SCALE GENOMIC DNA]</scope>
    <source>
        <strain evidence="2 3">KPR-7B</strain>
    </source>
</reference>
<keyword evidence="1" id="KW-1133">Transmembrane helix</keyword>
<evidence type="ECO:0000313" key="2">
    <source>
        <dbReference type="EMBL" id="SDN25236.1"/>
    </source>
</evidence>
<protein>
    <submittedName>
        <fullName evidence="2">Uncharacterized protein</fullName>
    </submittedName>
</protein>
<keyword evidence="1" id="KW-0472">Membrane</keyword>
<dbReference type="RefSeq" id="WP_092612846.1">
    <property type="nucleotide sequence ID" value="NZ_FNHU01000020.1"/>
</dbReference>